<feature type="compositionally biased region" description="Polar residues" evidence="2">
    <location>
        <begin position="757"/>
        <end position="773"/>
    </location>
</feature>
<feature type="compositionally biased region" description="Basic residues" evidence="2">
    <location>
        <begin position="724"/>
        <end position="735"/>
    </location>
</feature>
<dbReference type="InterPro" id="IPR036875">
    <property type="entry name" value="Znf_CCHC_sf"/>
</dbReference>
<feature type="region of interest" description="Disordered" evidence="2">
    <location>
        <begin position="1"/>
        <end position="58"/>
    </location>
</feature>
<feature type="region of interest" description="Disordered" evidence="2">
    <location>
        <begin position="142"/>
        <end position="201"/>
    </location>
</feature>
<dbReference type="Proteomes" id="UP000694892">
    <property type="component" value="Chromosome 3L"/>
</dbReference>
<dbReference type="GO" id="GO:0002218">
    <property type="term" value="P:activation of innate immune response"/>
    <property type="evidence" value="ECO:0007669"/>
    <property type="project" value="InterPro"/>
</dbReference>
<dbReference type="InterPro" id="IPR057810">
    <property type="entry name" value="RBD_ZCCHC3_1st"/>
</dbReference>
<evidence type="ECO:0000313" key="4">
    <source>
        <dbReference type="EMBL" id="OCT88098.1"/>
    </source>
</evidence>
<dbReference type="InterPro" id="IPR001878">
    <property type="entry name" value="Znf_CCHC"/>
</dbReference>
<sequence length="849" mass="92206">MSGESPGRGRPSGGESPGRWPTLQPSSEANPSQTPSTARGSDAFFDPAKHPGDEGFASSLAKGLNMLERKRREISKLKSLLKSNISTCSRLNSLARPKRKAEIQRQQQELRDLEAELALLSEGVGAMQERYTNLDRFSLEKKERKETTKTVAGSTVSAREEAVGVVPRSSASGESMLAGGQRGGQSQSRESSPRSASQQISGMLKEIRAVESPEHLRADLMVFSAEEIEAIDPKEVIPKKKKGKKKERQESRFVFFQESSESGVEEATAGKMAPIQDPLASARMLTRCRVHLSPVKPGSSQWRVQEGRGSVTSTEEEEFPPLPGPGSGDIVSVSQPAPPVPPVSGVSVPSSVVPIPAAPVPTPLPGSGKNIIPTCVNEGGSVGPGPSEAGVNYAAALKSSIKSKGLQARGPQDRGGACSSEGPPRRGRVSDPGKRQNVVRLQRKGECPSPSTAIVVDKILAMGFGAEHLNCFVHNTIFQKYTISFVRPQELDEFWARAVTRPLVVEINIILENESIPPADLKVWLSRYGKVMGELELEKELGYKGIWMGGRKVKLQLHSRGQITQHIPNSAYIGKDLICCSYPGQPRHFWKCGSTRHLSISCDVLKCAMCLGVGHVAKVCPQSIRCNLCGTLGHAYSNCPSSWHKIDEEFQAQNRDVIAAREGVELPESRSFPGSNTSRGGKVSRGRWVLARGRAPPGSTMLGMVSCSEGEQAEIMGKGNPPARRNRPQRPKGKNKKEDVGPSEWIQVGDKVKSPRVVQTSPESHCISTSNKFSPLSWGERVEREKEINMELERMRPDDCDADLSSDGCSGLEEINMEEAERLPLGLSAKRECSDDDRKIKKRAETAAS</sequence>
<dbReference type="Pfam" id="PF23057">
    <property type="entry name" value="RBD_ZCCHC3_1st"/>
    <property type="match status" value="1"/>
</dbReference>
<dbReference type="GO" id="GO:0003723">
    <property type="term" value="F:RNA binding"/>
    <property type="evidence" value="ECO:0007669"/>
    <property type="project" value="InterPro"/>
</dbReference>
<evidence type="ECO:0000259" key="3">
    <source>
        <dbReference type="SMART" id="SM00343"/>
    </source>
</evidence>
<dbReference type="PANTHER" id="PTHR22639:SF10">
    <property type="match status" value="1"/>
</dbReference>
<feature type="domain" description="CCHC-type" evidence="3">
    <location>
        <begin position="590"/>
        <end position="604"/>
    </location>
</feature>
<feature type="region of interest" description="Disordered" evidence="2">
    <location>
        <begin position="238"/>
        <end position="269"/>
    </location>
</feature>
<evidence type="ECO:0000313" key="5">
    <source>
        <dbReference type="Proteomes" id="UP000694892"/>
    </source>
</evidence>
<keyword evidence="1" id="KW-0175">Coiled coil</keyword>
<dbReference type="Pfam" id="PF23058">
    <property type="entry name" value="RBD_ZCCHC3_2nd"/>
    <property type="match status" value="1"/>
</dbReference>
<name>A0A974HS68_XENLA</name>
<dbReference type="GO" id="GO:0008270">
    <property type="term" value="F:zinc ion binding"/>
    <property type="evidence" value="ECO:0007669"/>
    <property type="project" value="InterPro"/>
</dbReference>
<organism evidence="4 5">
    <name type="scientific">Xenopus laevis</name>
    <name type="common">African clawed frog</name>
    <dbReference type="NCBI Taxonomy" id="8355"/>
    <lineage>
        <taxon>Eukaryota</taxon>
        <taxon>Metazoa</taxon>
        <taxon>Chordata</taxon>
        <taxon>Craniata</taxon>
        <taxon>Vertebrata</taxon>
        <taxon>Euteleostomi</taxon>
        <taxon>Amphibia</taxon>
        <taxon>Batrachia</taxon>
        <taxon>Anura</taxon>
        <taxon>Pipoidea</taxon>
        <taxon>Pipidae</taxon>
        <taxon>Xenopodinae</taxon>
        <taxon>Xenopus</taxon>
        <taxon>Xenopus</taxon>
    </lineage>
</organism>
<feature type="domain" description="CCHC-type" evidence="3">
    <location>
        <begin position="606"/>
        <end position="622"/>
    </location>
</feature>
<dbReference type="InterPro" id="IPR057811">
    <property type="entry name" value="RBD_ZCCHC3_2nd"/>
</dbReference>
<protein>
    <recommendedName>
        <fullName evidence="3">CCHC-type domain-containing protein</fullName>
    </recommendedName>
</protein>
<dbReference type="Gene3D" id="4.10.60.10">
    <property type="entry name" value="Zinc finger, CCHC-type"/>
    <property type="match status" value="1"/>
</dbReference>
<dbReference type="SUPFAM" id="SSF57756">
    <property type="entry name" value="Retrovirus zinc finger-like domains"/>
    <property type="match status" value="1"/>
</dbReference>
<feature type="coiled-coil region" evidence="1">
    <location>
        <begin position="96"/>
        <end position="130"/>
    </location>
</feature>
<feature type="region of interest" description="Disordered" evidence="2">
    <location>
        <begin position="710"/>
        <end position="773"/>
    </location>
</feature>
<feature type="compositionally biased region" description="Polar residues" evidence="2">
    <location>
        <begin position="23"/>
        <end position="39"/>
    </location>
</feature>
<dbReference type="GO" id="GO:0003690">
    <property type="term" value="F:double-stranded DNA binding"/>
    <property type="evidence" value="ECO:0007669"/>
    <property type="project" value="InterPro"/>
</dbReference>
<feature type="region of interest" description="Disordered" evidence="2">
    <location>
        <begin position="403"/>
        <end position="435"/>
    </location>
</feature>
<proteinExistence type="predicted"/>
<feature type="compositionally biased region" description="Low complexity" evidence="2">
    <location>
        <begin position="184"/>
        <end position="199"/>
    </location>
</feature>
<feature type="region of interest" description="Disordered" evidence="2">
    <location>
        <begin position="295"/>
        <end position="322"/>
    </location>
</feature>
<feature type="domain" description="CCHC-type" evidence="3">
    <location>
        <begin position="625"/>
        <end position="641"/>
    </location>
</feature>
<dbReference type="EMBL" id="CM004470">
    <property type="protein sequence ID" value="OCT88098.1"/>
    <property type="molecule type" value="Genomic_DNA"/>
</dbReference>
<reference evidence="5" key="1">
    <citation type="journal article" date="2016" name="Nature">
        <title>Genome evolution in the allotetraploid frog Xenopus laevis.</title>
        <authorList>
            <person name="Session A.M."/>
            <person name="Uno Y."/>
            <person name="Kwon T."/>
            <person name="Chapman J.A."/>
            <person name="Toyoda A."/>
            <person name="Takahashi S."/>
            <person name="Fukui A."/>
            <person name="Hikosaka A."/>
            <person name="Suzuki A."/>
            <person name="Kondo M."/>
            <person name="van Heeringen S.J."/>
            <person name="Quigley I."/>
            <person name="Heinz S."/>
            <person name="Ogino H."/>
            <person name="Ochi H."/>
            <person name="Hellsten U."/>
            <person name="Lyons J.B."/>
            <person name="Simakov O."/>
            <person name="Putnam N."/>
            <person name="Stites J."/>
            <person name="Kuroki Y."/>
            <person name="Tanaka T."/>
            <person name="Michiue T."/>
            <person name="Watanabe M."/>
            <person name="Bogdanovic O."/>
            <person name="Lister R."/>
            <person name="Georgiou G."/>
            <person name="Paranjpe S.S."/>
            <person name="van Kruijsbergen I."/>
            <person name="Shu S."/>
            <person name="Carlson J."/>
            <person name="Kinoshita T."/>
            <person name="Ohta Y."/>
            <person name="Mawaribuchi S."/>
            <person name="Jenkins J."/>
            <person name="Grimwood J."/>
            <person name="Schmutz J."/>
            <person name="Mitros T."/>
            <person name="Mozaffari S.V."/>
            <person name="Suzuki Y."/>
            <person name="Haramoto Y."/>
            <person name="Yamamoto T.S."/>
            <person name="Takagi C."/>
            <person name="Heald R."/>
            <person name="Miller K."/>
            <person name="Haudenschild C."/>
            <person name="Kitzman J."/>
            <person name="Nakayama T."/>
            <person name="Izutsu Y."/>
            <person name="Robert J."/>
            <person name="Fortriede J."/>
            <person name="Burns K."/>
            <person name="Lotay V."/>
            <person name="Karimi K."/>
            <person name="Yasuoka Y."/>
            <person name="Dichmann D.S."/>
            <person name="Flajnik M.F."/>
            <person name="Houston D.W."/>
            <person name="Shendure J."/>
            <person name="DuPasquier L."/>
            <person name="Vize P.D."/>
            <person name="Zorn A.M."/>
            <person name="Ito M."/>
            <person name="Marcotte E.M."/>
            <person name="Wallingford J.B."/>
            <person name="Ito Y."/>
            <person name="Asashima M."/>
            <person name="Ueno N."/>
            <person name="Matsuda Y."/>
            <person name="Veenstra G.J."/>
            <person name="Fujiyama A."/>
            <person name="Harland R.M."/>
            <person name="Taira M."/>
            <person name="Rokhsar D.S."/>
        </authorList>
    </citation>
    <scope>NUCLEOTIDE SEQUENCE [LARGE SCALE GENOMIC DNA]</scope>
    <source>
        <strain evidence="5">J</strain>
    </source>
</reference>
<dbReference type="PANTHER" id="PTHR22639">
    <property type="entry name" value="GAG-RELATED PROTEIN"/>
    <property type="match status" value="1"/>
</dbReference>
<dbReference type="InterPro" id="IPR042509">
    <property type="entry name" value="ZCCHC3"/>
</dbReference>
<dbReference type="AlphaFoldDB" id="A0A974HS68"/>
<dbReference type="SMART" id="SM00343">
    <property type="entry name" value="ZnF_C2HC"/>
    <property type="match status" value="3"/>
</dbReference>
<feature type="compositionally biased region" description="Basic and acidic residues" evidence="2">
    <location>
        <begin position="829"/>
        <end position="849"/>
    </location>
</feature>
<accession>A0A974HS68</accession>
<evidence type="ECO:0000256" key="1">
    <source>
        <dbReference type="SAM" id="Coils"/>
    </source>
</evidence>
<gene>
    <name evidence="4" type="ORF">XELAEV_18016726mg</name>
</gene>
<evidence type="ECO:0000256" key="2">
    <source>
        <dbReference type="SAM" id="MobiDB-lite"/>
    </source>
</evidence>
<feature type="region of interest" description="Disordered" evidence="2">
    <location>
        <begin position="820"/>
        <end position="849"/>
    </location>
</feature>